<sequence>MASSTASKISPMEATGSTLVPTVLSNAADTIQSPLFDIQDTKVSVQMREDGPLVRLTSVSTSAMRRPASALLLWISMSTELSTWTSLTCDRISEGKFVSEVIVSCQRASNSVRRNHVQNESKCKFRTSLLPDNRKCPGHALPLPRRSVKYRRESENLLREAREEPQLRWLAYQERRRRR</sequence>
<evidence type="ECO:0000313" key="1">
    <source>
        <dbReference type="EMBL" id="CAB0016798.1"/>
    </source>
</evidence>
<organism evidence="1 2">
    <name type="scientific">Nesidiocoris tenuis</name>
    <dbReference type="NCBI Taxonomy" id="355587"/>
    <lineage>
        <taxon>Eukaryota</taxon>
        <taxon>Metazoa</taxon>
        <taxon>Ecdysozoa</taxon>
        <taxon>Arthropoda</taxon>
        <taxon>Hexapoda</taxon>
        <taxon>Insecta</taxon>
        <taxon>Pterygota</taxon>
        <taxon>Neoptera</taxon>
        <taxon>Paraneoptera</taxon>
        <taxon>Hemiptera</taxon>
        <taxon>Heteroptera</taxon>
        <taxon>Panheteroptera</taxon>
        <taxon>Cimicomorpha</taxon>
        <taxon>Miridae</taxon>
        <taxon>Dicyphina</taxon>
        <taxon>Nesidiocoris</taxon>
    </lineage>
</organism>
<dbReference type="AlphaFoldDB" id="A0A6H5HQ87"/>
<name>A0A6H5HQ87_9HEMI</name>
<proteinExistence type="predicted"/>
<keyword evidence="2" id="KW-1185">Reference proteome</keyword>
<gene>
    <name evidence="1" type="ORF">NTEN_LOCUS20926</name>
</gene>
<dbReference type="Proteomes" id="UP000479000">
    <property type="component" value="Unassembled WGS sequence"/>
</dbReference>
<evidence type="ECO:0000313" key="2">
    <source>
        <dbReference type="Proteomes" id="UP000479000"/>
    </source>
</evidence>
<dbReference type="EMBL" id="CADCXU010030602">
    <property type="protein sequence ID" value="CAB0016798.1"/>
    <property type="molecule type" value="Genomic_DNA"/>
</dbReference>
<reference evidence="1 2" key="1">
    <citation type="submission" date="2020-02" db="EMBL/GenBank/DDBJ databases">
        <authorList>
            <person name="Ferguson B K."/>
        </authorList>
    </citation>
    <scope>NUCLEOTIDE SEQUENCE [LARGE SCALE GENOMIC DNA]</scope>
</reference>
<protein>
    <submittedName>
        <fullName evidence="1">Uncharacterized protein</fullName>
    </submittedName>
</protein>
<accession>A0A6H5HQ87</accession>